<proteinExistence type="inferred from homology"/>
<comment type="similarity">
    <text evidence="1">Belongs to the short-chain dehydrogenases/reductases (SDR) family.</text>
</comment>
<organism evidence="3 4">
    <name type="scientific">Tessaracoccus antarcticus</name>
    <dbReference type="NCBI Taxonomy" id="2479848"/>
    <lineage>
        <taxon>Bacteria</taxon>
        <taxon>Bacillati</taxon>
        <taxon>Actinomycetota</taxon>
        <taxon>Actinomycetes</taxon>
        <taxon>Propionibacteriales</taxon>
        <taxon>Propionibacteriaceae</taxon>
        <taxon>Tessaracoccus</taxon>
    </lineage>
</organism>
<comment type="caution">
    <text evidence="3">The sequence shown here is derived from an EMBL/GenBank/DDBJ whole genome shotgun (WGS) entry which is preliminary data.</text>
</comment>
<dbReference type="AlphaFoldDB" id="A0A3M0G6E7"/>
<dbReference type="EMBL" id="REFW01000002">
    <property type="protein sequence ID" value="RMB60058.1"/>
    <property type="molecule type" value="Genomic_DNA"/>
</dbReference>
<name>A0A3M0G6E7_9ACTN</name>
<gene>
    <name evidence="3" type="ORF">EAX62_10145</name>
</gene>
<evidence type="ECO:0000313" key="4">
    <source>
        <dbReference type="Proteomes" id="UP000275256"/>
    </source>
</evidence>
<keyword evidence="4" id="KW-1185">Reference proteome</keyword>
<dbReference type="InterPro" id="IPR002347">
    <property type="entry name" value="SDR_fam"/>
</dbReference>
<keyword evidence="2" id="KW-0560">Oxidoreductase</keyword>
<accession>A0A3M0G6E7</accession>
<dbReference type="Pfam" id="PF13561">
    <property type="entry name" value="adh_short_C2"/>
    <property type="match status" value="1"/>
</dbReference>
<dbReference type="CDD" id="cd05233">
    <property type="entry name" value="SDR_c"/>
    <property type="match status" value="1"/>
</dbReference>
<sequence>MPNALVTGVGRRRGIAAGIAAGLAADGWDLALSYWEPYDQRLGLERGQDDPAQLADELRGQGRRVVLVPGDLEDPAVPATVVARAAEQLGPLDALVMSHAESVDSSILDTTVESFDRHYAVNIRATWLLVAAFARQLPRHGGSVIALTSDHTVGNVPYGVTKGGLDRLVLASAHELADVGLRANVINPGPIDTGWMTEEIRAAGVAQQPGGSLGTPNETANLIRFLLSEQGRWINGQLLYSNGGYPRGRIPV</sequence>
<dbReference type="SUPFAM" id="SSF51735">
    <property type="entry name" value="NAD(P)-binding Rossmann-fold domains"/>
    <property type="match status" value="1"/>
</dbReference>
<dbReference type="GO" id="GO:0016614">
    <property type="term" value="F:oxidoreductase activity, acting on CH-OH group of donors"/>
    <property type="evidence" value="ECO:0007669"/>
    <property type="project" value="UniProtKB-ARBA"/>
</dbReference>
<dbReference type="PRINTS" id="PR00081">
    <property type="entry name" value="GDHRDH"/>
</dbReference>
<dbReference type="Gene3D" id="3.40.50.720">
    <property type="entry name" value="NAD(P)-binding Rossmann-like Domain"/>
    <property type="match status" value="1"/>
</dbReference>
<evidence type="ECO:0000256" key="1">
    <source>
        <dbReference type="ARBA" id="ARBA00006484"/>
    </source>
</evidence>
<protein>
    <submittedName>
        <fullName evidence="3">SDR family oxidoreductase</fullName>
    </submittedName>
</protein>
<dbReference type="Proteomes" id="UP000275256">
    <property type="component" value="Unassembled WGS sequence"/>
</dbReference>
<dbReference type="InterPro" id="IPR036291">
    <property type="entry name" value="NAD(P)-bd_dom_sf"/>
</dbReference>
<dbReference type="RefSeq" id="WP_121901538.1">
    <property type="nucleotide sequence ID" value="NZ_REFW01000002.1"/>
</dbReference>
<evidence type="ECO:0000313" key="3">
    <source>
        <dbReference type="EMBL" id="RMB60058.1"/>
    </source>
</evidence>
<dbReference type="PANTHER" id="PTHR48107">
    <property type="entry name" value="NADPH-DEPENDENT ALDEHYDE REDUCTASE-LIKE PROTEIN, CHLOROPLASTIC-RELATED"/>
    <property type="match status" value="1"/>
</dbReference>
<evidence type="ECO:0000256" key="2">
    <source>
        <dbReference type="ARBA" id="ARBA00023002"/>
    </source>
</evidence>
<dbReference type="PANTHER" id="PTHR48107:SF7">
    <property type="entry name" value="RE15974P"/>
    <property type="match status" value="1"/>
</dbReference>
<reference evidence="3 4" key="1">
    <citation type="submission" date="2018-10" db="EMBL/GenBank/DDBJ databases">
        <title>Tessaracoccus antarcticuss sp. nov., isolated from sediment.</title>
        <authorList>
            <person name="Zhou L.Y."/>
            <person name="Du Z.J."/>
        </authorList>
    </citation>
    <scope>NUCLEOTIDE SEQUENCE [LARGE SCALE GENOMIC DNA]</scope>
    <source>
        <strain evidence="3 4">JDX10</strain>
    </source>
</reference>
<dbReference type="OrthoDB" id="9803333at2"/>